<keyword evidence="6 9" id="KW-1133">Transmembrane helix</keyword>
<organism evidence="11 12">
    <name type="scientific">Roseibium limicola</name>
    <dbReference type="NCBI Taxonomy" id="2816037"/>
    <lineage>
        <taxon>Bacteria</taxon>
        <taxon>Pseudomonadati</taxon>
        <taxon>Pseudomonadota</taxon>
        <taxon>Alphaproteobacteria</taxon>
        <taxon>Hyphomicrobiales</taxon>
        <taxon>Stappiaceae</taxon>
        <taxon>Roseibium</taxon>
    </lineage>
</organism>
<evidence type="ECO:0000256" key="1">
    <source>
        <dbReference type="ARBA" id="ARBA00004429"/>
    </source>
</evidence>
<reference evidence="11" key="1">
    <citation type="submission" date="2021-03" db="EMBL/GenBank/DDBJ databases">
        <title>Roseibium sp. CAU 1637 isolated from Incheon.</title>
        <authorList>
            <person name="Kim W."/>
        </authorList>
    </citation>
    <scope>NUCLEOTIDE SEQUENCE</scope>
    <source>
        <strain evidence="11">CAU 1637</strain>
    </source>
</reference>
<evidence type="ECO:0000256" key="2">
    <source>
        <dbReference type="ARBA" id="ARBA00022448"/>
    </source>
</evidence>
<proteinExistence type="inferred from homology"/>
<comment type="subunit">
    <text evidence="9">The complex comprises the extracytoplasmic solute receptor protein and the two transmembrane proteins.</text>
</comment>
<dbReference type="GO" id="GO:0015740">
    <property type="term" value="P:C4-dicarboxylate transport"/>
    <property type="evidence" value="ECO:0007669"/>
    <property type="project" value="TreeGrafter"/>
</dbReference>
<dbReference type="AlphaFoldDB" id="A0A939EKG9"/>
<evidence type="ECO:0000256" key="8">
    <source>
        <dbReference type="ARBA" id="ARBA00038436"/>
    </source>
</evidence>
<accession>A0A939EKG9</accession>
<feature type="domain" description="Tripartite ATP-independent periplasmic transporters DctQ component" evidence="10">
    <location>
        <begin position="35"/>
        <end position="160"/>
    </location>
</feature>
<evidence type="ECO:0000313" key="12">
    <source>
        <dbReference type="Proteomes" id="UP000664779"/>
    </source>
</evidence>
<feature type="transmembrane region" description="Helical" evidence="9">
    <location>
        <begin position="12"/>
        <end position="34"/>
    </location>
</feature>
<feature type="transmembrane region" description="Helical" evidence="9">
    <location>
        <begin position="54"/>
        <end position="72"/>
    </location>
</feature>
<dbReference type="InterPro" id="IPR055348">
    <property type="entry name" value="DctQ"/>
</dbReference>
<dbReference type="PANTHER" id="PTHR35011">
    <property type="entry name" value="2,3-DIKETO-L-GULONATE TRAP TRANSPORTER SMALL PERMEASE PROTEIN YIAM"/>
    <property type="match status" value="1"/>
</dbReference>
<name>A0A939EKG9_9HYPH</name>
<keyword evidence="4 9" id="KW-0997">Cell inner membrane</keyword>
<comment type="similarity">
    <text evidence="8 9">Belongs to the TRAP transporter small permease family.</text>
</comment>
<evidence type="ECO:0000313" key="11">
    <source>
        <dbReference type="EMBL" id="MBO0344261.1"/>
    </source>
</evidence>
<evidence type="ECO:0000259" key="10">
    <source>
        <dbReference type="Pfam" id="PF04290"/>
    </source>
</evidence>
<evidence type="ECO:0000256" key="5">
    <source>
        <dbReference type="ARBA" id="ARBA00022692"/>
    </source>
</evidence>
<feature type="transmembrane region" description="Helical" evidence="9">
    <location>
        <begin position="136"/>
        <end position="154"/>
    </location>
</feature>
<evidence type="ECO:0000256" key="7">
    <source>
        <dbReference type="ARBA" id="ARBA00023136"/>
    </source>
</evidence>
<dbReference type="InterPro" id="IPR007387">
    <property type="entry name" value="TRAP_DctQ"/>
</dbReference>
<dbReference type="EMBL" id="JAFLNF010000001">
    <property type="protein sequence ID" value="MBO0344261.1"/>
    <property type="molecule type" value="Genomic_DNA"/>
</dbReference>
<dbReference type="GO" id="GO:0005886">
    <property type="term" value="C:plasma membrane"/>
    <property type="evidence" value="ECO:0007669"/>
    <property type="project" value="UniProtKB-SubCell"/>
</dbReference>
<keyword evidence="5 9" id="KW-0812">Transmembrane</keyword>
<keyword evidence="2 9" id="KW-0813">Transport</keyword>
<keyword evidence="12" id="KW-1185">Reference proteome</keyword>
<feature type="transmembrane region" description="Helical" evidence="9">
    <location>
        <begin position="93"/>
        <end position="112"/>
    </location>
</feature>
<keyword evidence="3" id="KW-1003">Cell membrane</keyword>
<comment type="subcellular location">
    <subcellularLocation>
        <location evidence="1 9">Cell inner membrane</location>
        <topology evidence="1 9">Multi-pass membrane protein</topology>
    </subcellularLocation>
</comment>
<comment type="function">
    <text evidence="9">Part of the tripartite ATP-independent periplasmic (TRAP) transport system.</text>
</comment>
<dbReference type="Proteomes" id="UP000664779">
    <property type="component" value="Unassembled WGS sequence"/>
</dbReference>
<dbReference type="PANTHER" id="PTHR35011:SF10">
    <property type="entry name" value="TRAP TRANSPORTER SMALL PERMEASE PROTEIN"/>
    <property type="match status" value="1"/>
</dbReference>
<evidence type="ECO:0000256" key="9">
    <source>
        <dbReference type="RuleBase" id="RU369079"/>
    </source>
</evidence>
<sequence>MRHTLSALNRTHDAVTTVGFKLAQFCLCVIVFAYGFETVARYFFASPTWWSNEIVAYALCIGTFLAFPQVSRKSGHITITFVTESLSPRSAEVARVVLTLVSAATCLLVAWICLKANIQQYVREELLVRVKPIPKVWLSVFMTYGFFSSGLYFLRQSFERSAVGKTKENY</sequence>
<gene>
    <name evidence="11" type="ORF">J0X15_03415</name>
</gene>
<keyword evidence="7 9" id="KW-0472">Membrane</keyword>
<evidence type="ECO:0000256" key="6">
    <source>
        <dbReference type="ARBA" id="ARBA00022989"/>
    </source>
</evidence>
<dbReference type="GO" id="GO:0022857">
    <property type="term" value="F:transmembrane transporter activity"/>
    <property type="evidence" value="ECO:0007669"/>
    <property type="project" value="UniProtKB-UniRule"/>
</dbReference>
<evidence type="ECO:0000256" key="3">
    <source>
        <dbReference type="ARBA" id="ARBA00022475"/>
    </source>
</evidence>
<evidence type="ECO:0000256" key="4">
    <source>
        <dbReference type="ARBA" id="ARBA00022519"/>
    </source>
</evidence>
<comment type="caution">
    <text evidence="11">The sequence shown here is derived from an EMBL/GenBank/DDBJ whole genome shotgun (WGS) entry which is preliminary data.</text>
</comment>
<dbReference type="RefSeq" id="WP_206938190.1">
    <property type="nucleotide sequence ID" value="NZ_JAFLNF010000001.1"/>
</dbReference>
<dbReference type="Pfam" id="PF04290">
    <property type="entry name" value="DctQ"/>
    <property type="match status" value="1"/>
</dbReference>
<protein>
    <recommendedName>
        <fullName evidence="9">TRAP transporter small permease protein</fullName>
    </recommendedName>
</protein>